<dbReference type="AlphaFoldDB" id="A0ABD1NN31"/>
<feature type="domain" description="PUM-HD" evidence="5">
    <location>
        <begin position="1"/>
        <end position="227"/>
    </location>
</feature>
<dbReference type="GO" id="GO:0006417">
    <property type="term" value="P:regulation of translation"/>
    <property type="evidence" value="ECO:0007669"/>
    <property type="project" value="UniProtKB-KW"/>
</dbReference>
<dbReference type="PROSITE" id="PS50303">
    <property type="entry name" value="PUM_HD"/>
    <property type="match status" value="1"/>
</dbReference>
<evidence type="ECO:0000256" key="3">
    <source>
        <dbReference type="ARBA" id="ARBA00022884"/>
    </source>
</evidence>
<dbReference type="InterPro" id="IPR033133">
    <property type="entry name" value="PUM-HD"/>
</dbReference>
<feature type="repeat" description="Pumilio" evidence="4">
    <location>
        <begin position="142"/>
        <end position="177"/>
    </location>
</feature>
<sequence>MVLWQDKDHLCDLMMDQYFNSLIQSVFEVSSVDHITIFLGLIIQNDHKLMEVCMHNHGTRAIQKLLGNLKTQEQIRAVIFAVKRITVKLSKNINGEGDAMTQLIEKIVSHALVFTEHPFGNYVVQYVVKMKEPFVNATTISQLLGRFAQLSMNRQASIVVENLLEFSEEKAAAIIIQEIMCSANFVRILQDPCGNYMNSLGKSKRYWTGYITIVFPTWNVEVISVEV</sequence>
<dbReference type="Gene3D" id="1.25.10.10">
    <property type="entry name" value="Leucine-rich Repeat Variant"/>
    <property type="match status" value="2"/>
</dbReference>
<evidence type="ECO:0000313" key="7">
    <source>
        <dbReference type="Proteomes" id="UP001603857"/>
    </source>
</evidence>
<dbReference type="PANTHER" id="PTHR12537:SF129">
    <property type="entry name" value="PUMILIO HOMOLOG 15-LIKE"/>
    <property type="match status" value="1"/>
</dbReference>
<keyword evidence="2" id="KW-0810">Translation regulation</keyword>
<dbReference type="SMART" id="SM00025">
    <property type="entry name" value="Pumilio"/>
    <property type="match status" value="4"/>
</dbReference>
<evidence type="ECO:0000256" key="1">
    <source>
        <dbReference type="ARBA" id="ARBA00022737"/>
    </source>
</evidence>
<dbReference type="PANTHER" id="PTHR12537">
    <property type="entry name" value="RNA BINDING PROTEIN PUMILIO-RELATED"/>
    <property type="match status" value="1"/>
</dbReference>
<keyword evidence="3" id="KW-0694">RNA-binding</keyword>
<dbReference type="SUPFAM" id="SSF48371">
    <property type="entry name" value="ARM repeat"/>
    <property type="match status" value="1"/>
</dbReference>
<dbReference type="InterPro" id="IPR001313">
    <property type="entry name" value="Pumilio_RNA-bd_rpt"/>
</dbReference>
<protein>
    <recommendedName>
        <fullName evidence="5">PUM-HD domain-containing protein</fullName>
    </recommendedName>
</protein>
<reference evidence="6 7" key="1">
    <citation type="submission" date="2024-08" db="EMBL/GenBank/DDBJ databases">
        <title>Insights into the chromosomal genome structure of Flemingia macrophylla.</title>
        <authorList>
            <person name="Ding Y."/>
            <person name="Zhao Y."/>
            <person name="Bi W."/>
            <person name="Wu M."/>
            <person name="Zhao G."/>
            <person name="Gong Y."/>
            <person name="Li W."/>
            <person name="Zhang P."/>
        </authorList>
    </citation>
    <scope>NUCLEOTIDE SEQUENCE [LARGE SCALE GENOMIC DNA]</scope>
    <source>
        <strain evidence="6">DYQJB</strain>
        <tissue evidence="6">Leaf</tissue>
    </source>
</reference>
<proteinExistence type="predicted"/>
<keyword evidence="7" id="KW-1185">Reference proteome</keyword>
<evidence type="ECO:0000256" key="2">
    <source>
        <dbReference type="ARBA" id="ARBA00022845"/>
    </source>
</evidence>
<evidence type="ECO:0000256" key="4">
    <source>
        <dbReference type="PROSITE-ProRule" id="PRU00317"/>
    </source>
</evidence>
<dbReference type="EMBL" id="JBGMDY010000001">
    <property type="protein sequence ID" value="KAL2349556.1"/>
    <property type="molecule type" value="Genomic_DNA"/>
</dbReference>
<dbReference type="InterPro" id="IPR011989">
    <property type="entry name" value="ARM-like"/>
</dbReference>
<dbReference type="Proteomes" id="UP001603857">
    <property type="component" value="Unassembled WGS sequence"/>
</dbReference>
<keyword evidence="1" id="KW-0677">Repeat</keyword>
<dbReference type="Pfam" id="PF00806">
    <property type="entry name" value="PUF"/>
    <property type="match status" value="4"/>
</dbReference>
<organism evidence="6 7">
    <name type="scientific">Flemingia macrophylla</name>
    <dbReference type="NCBI Taxonomy" id="520843"/>
    <lineage>
        <taxon>Eukaryota</taxon>
        <taxon>Viridiplantae</taxon>
        <taxon>Streptophyta</taxon>
        <taxon>Embryophyta</taxon>
        <taxon>Tracheophyta</taxon>
        <taxon>Spermatophyta</taxon>
        <taxon>Magnoliopsida</taxon>
        <taxon>eudicotyledons</taxon>
        <taxon>Gunneridae</taxon>
        <taxon>Pentapetalae</taxon>
        <taxon>rosids</taxon>
        <taxon>fabids</taxon>
        <taxon>Fabales</taxon>
        <taxon>Fabaceae</taxon>
        <taxon>Papilionoideae</taxon>
        <taxon>50 kb inversion clade</taxon>
        <taxon>NPAAA clade</taxon>
        <taxon>indigoferoid/millettioid clade</taxon>
        <taxon>Phaseoleae</taxon>
        <taxon>Flemingia</taxon>
    </lineage>
</organism>
<dbReference type="PROSITE" id="PS50302">
    <property type="entry name" value="PUM"/>
    <property type="match status" value="1"/>
</dbReference>
<comment type="caution">
    <text evidence="6">The sequence shown here is derived from an EMBL/GenBank/DDBJ whole genome shotgun (WGS) entry which is preliminary data.</text>
</comment>
<accession>A0ABD1NN31</accession>
<gene>
    <name evidence="6" type="ORF">Fmac_003556</name>
</gene>
<dbReference type="GO" id="GO:0003723">
    <property type="term" value="F:RNA binding"/>
    <property type="evidence" value="ECO:0007669"/>
    <property type="project" value="UniProtKB-KW"/>
</dbReference>
<name>A0ABD1NN31_9FABA</name>
<evidence type="ECO:0000313" key="6">
    <source>
        <dbReference type="EMBL" id="KAL2349556.1"/>
    </source>
</evidence>
<dbReference type="InterPro" id="IPR016024">
    <property type="entry name" value="ARM-type_fold"/>
</dbReference>
<evidence type="ECO:0000259" key="5">
    <source>
        <dbReference type="PROSITE" id="PS50303"/>
    </source>
</evidence>